<sequence>MANLFRGAGHAQLYNKYRPTYPRELYDIILTYYKKRSDSYETLVDLGCGSGQNTISFAPYFNRVIGLDTSKNQVKLARQNKESAAETLTNVEYYTGFAEDLSRFAKASVDMITCAQSFHWFDVEKFYPEAKHVLKNGGVLAVFGYGNVKVESPEPNKVIQDFYNGTLKGYWDSRISHIDDHLEKFMPLPFADFTRIDTLSIERQMSIDDFIGYLSTWSAYQSYLEKHTDSPILNKLLKRLCDLYGTDQPGYTIIHIWWPIFLLMGRNIQEQS</sequence>
<evidence type="ECO:0000256" key="1">
    <source>
        <dbReference type="ARBA" id="ARBA00008361"/>
    </source>
</evidence>
<proteinExistence type="inferred from homology"/>
<dbReference type="CDD" id="cd02440">
    <property type="entry name" value="AdoMet_MTases"/>
    <property type="match status" value="1"/>
</dbReference>
<dbReference type="GO" id="GO:0008757">
    <property type="term" value="F:S-adenosylmethionine-dependent methyltransferase activity"/>
    <property type="evidence" value="ECO:0007669"/>
    <property type="project" value="InterPro"/>
</dbReference>
<name>A0AAD9NI24_9ANNE</name>
<reference evidence="5" key="1">
    <citation type="journal article" date="2023" name="Mol. Biol. Evol.">
        <title>Third-Generation Sequencing Reveals the Adaptive Role of the Epigenome in Three Deep-Sea Polychaetes.</title>
        <authorList>
            <person name="Perez M."/>
            <person name="Aroh O."/>
            <person name="Sun Y."/>
            <person name="Lan Y."/>
            <person name="Juniper S.K."/>
            <person name="Young C.R."/>
            <person name="Angers B."/>
            <person name="Qian P.Y."/>
        </authorList>
    </citation>
    <scope>NUCLEOTIDE SEQUENCE</scope>
    <source>
        <strain evidence="5">P08H-3</strain>
    </source>
</reference>
<keyword evidence="2" id="KW-0489">Methyltransferase</keyword>
<evidence type="ECO:0000313" key="5">
    <source>
        <dbReference type="EMBL" id="KAK2169313.1"/>
    </source>
</evidence>
<dbReference type="InterPro" id="IPR051052">
    <property type="entry name" value="Diverse_substrate_MTase"/>
</dbReference>
<evidence type="ECO:0000256" key="3">
    <source>
        <dbReference type="ARBA" id="ARBA00022679"/>
    </source>
</evidence>
<evidence type="ECO:0000256" key="2">
    <source>
        <dbReference type="ARBA" id="ARBA00022603"/>
    </source>
</evidence>
<keyword evidence="6" id="KW-1185">Reference proteome</keyword>
<protein>
    <recommendedName>
        <fullName evidence="4">Methyltransferase type 11 domain-containing protein</fullName>
    </recommendedName>
</protein>
<feature type="domain" description="Methyltransferase type 11" evidence="4">
    <location>
        <begin position="44"/>
        <end position="141"/>
    </location>
</feature>
<comment type="caution">
    <text evidence="5">The sequence shown here is derived from an EMBL/GenBank/DDBJ whole genome shotgun (WGS) entry which is preliminary data.</text>
</comment>
<accession>A0AAD9NI24</accession>
<organism evidence="5 6">
    <name type="scientific">Paralvinella palmiformis</name>
    <dbReference type="NCBI Taxonomy" id="53620"/>
    <lineage>
        <taxon>Eukaryota</taxon>
        <taxon>Metazoa</taxon>
        <taxon>Spiralia</taxon>
        <taxon>Lophotrochozoa</taxon>
        <taxon>Annelida</taxon>
        <taxon>Polychaeta</taxon>
        <taxon>Sedentaria</taxon>
        <taxon>Canalipalpata</taxon>
        <taxon>Terebellida</taxon>
        <taxon>Terebelliformia</taxon>
        <taxon>Alvinellidae</taxon>
        <taxon>Paralvinella</taxon>
    </lineage>
</organism>
<dbReference type="SUPFAM" id="SSF53335">
    <property type="entry name" value="S-adenosyl-L-methionine-dependent methyltransferases"/>
    <property type="match status" value="1"/>
</dbReference>
<dbReference type="PANTHER" id="PTHR44942:SF4">
    <property type="entry name" value="METHYLTRANSFERASE TYPE 11 DOMAIN-CONTAINING PROTEIN"/>
    <property type="match status" value="1"/>
</dbReference>
<dbReference type="AlphaFoldDB" id="A0AAD9NI24"/>
<evidence type="ECO:0000313" key="6">
    <source>
        <dbReference type="Proteomes" id="UP001208570"/>
    </source>
</evidence>
<dbReference type="Proteomes" id="UP001208570">
    <property type="component" value="Unassembled WGS sequence"/>
</dbReference>
<evidence type="ECO:0000259" key="4">
    <source>
        <dbReference type="Pfam" id="PF08241"/>
    </source>
</evidence>
<dbReference type="InterPro" id="IPR029063">
    <property type="entry name" value="SAM-dependent_MTases_sf"/>
</dbReference>
<comment type="similarity">
    <text evidence="1">Belongs to the methyltransferase superfamily.</text>
</comment>
<keyword evidence="3" id="KW-0808">Transferase</keyword>
<gene>
    <name evidence="5" type="ORF">LSH36_11g07043</name>
</gene>
<dbReference type="GO" id="GO:0032259">
    <property type="term" value="P:methylation"/>
    <property type="evidence" value="ECO:0007669"/>
    <property type="project" value="UniProtKB-KW"/>
</dbReference>
<dbReference type="EMBL" id="JAODUP010000011">
    <property type="protein sequence ID" value="KAK2169313.1"/>
    <property type="molecule type" value="Genomic_DNA"/>
</dbReference>
<dbReference type="PANTHER" id="PTHR44942">
    <property type="entry name" value="METHYLTRANSF_11 DOMAIN-CONTAINING PROTEIN"/>
    <property type="match status" value="1"/>
</dbReference>
<dbReference type="Pfam" id="PF08241">
    <property type="entry name" value="Methyltransf_11"/>
    <property type="match status" value="1"/>
</dbReference>
<dbReference type="Gene3D" id="3.40.50.150">
    <property type="entry name" value="Vaccinia Virus protein VP39"/>
    <property type="match status" value="1"/>
</dbReference>
<dbReference type="InterPro" id="IPR013216">
    <property type="entry name" value="Methyltransf_11"/>
</dbReference>